<proteinExistence type="predicted"/>
<name>A0A8T1WZD6_9STRA</name>
<dbReference type="OrthoDB" id="97260at2759"/>
<sequence length="382" mass="43747">MTRDVVATALRDAVANDKSRRERQRERMVNWRRNKKAQLVDLNHERQRLERELQLRLASVRTSSASVHREFKSKSQQIFHQVTVETAALKSENLALQEALAQNAKFEELAQQQLQAKDYKHESHYVPPVELEKTASKHQDVLGWRVFFPNDEPSFHFYPFSKAEFENIQKHNGERLKTKNPCVATVGKLFGWTVDYAPLSQGGSSLVAHARFSRHMHCSLDHIARILPSMDKDTWPVAVAPRSCGRAQSGKVCVQTLQSFETHAHVLVCNIPGDVHLRYIAMARYSREEQADGKRVDTYAIVLVDADPNTGRSEDSQTEVQWIKKGGTFCTFTEVDETSTDVVYHHWAGCLNESLGRELYIDWIRFAVLMEQYVSPARLLAM</sequence>
<dbReference type="EMBL" id="JAGDFL010000127">
    <property type="protein sequence ID" value="KAG7397079.1"/>
    <property type="molecule type" value="Genomic_DNA"/>
</dbReference>
<keyword evidence="3" id="KW-1185">Reference proteome</keyword>
<protein>
    <submittedName>
        <fullName evidence="2">Uncharacterized protein</fullName>
    </submittedName>
</protein>
<accession>A0A8T1WZD6</accession>
<evidence type="ECO:0000256" key="1">
    <source>
        <dbReference type="SAM" id="Coils"/>
    </source>
</evidence>
<feature type="coiled-coil region" evidence="1">
    <location>
        <begin position="89"/>
        <end position="116"/>
    </location>
</feature>
<dbReference type="Proteomes" id="UP000693981">
    <property type="component" value="Unassembled WGS sequence"/>
</dbReference>
<comment type="caution">
    <text evidence="2">The sequence shown here is derived from an EMBL/GenBank/DDBJ whole genome shotgun (WGS) entry which is preliminary data.</text>
</comment>
<dbReference type="AlphaFoldDB" id="A0A8T1WZD6"/>
<reference evidence="2" key="1">
    <citation type="submission" date="2021-02" db="EMBL/GenBank/DDBJ databases">
        <authorList>
            <person name="Palmer J.M."/>
        </authorList>
    </citation>
    <scope>NUCLEOTIDE SEQUENCE</scope>
    <source>
        <strain evidence="2">SCRP23</strain>
    </source>
</reference>
<evidence type="ECO:0000313" key="3">
    <source>
        <dbReference type="Proteomes" id="UP000693981"/>
    </source>
</evidence>
<keyword evidence="1" id="KW-0175">Coiled coil</keyword>
<evidence type="ECO:0000313" key="2">
    <source>
        <dbReference type="EMBL" id="KAG7397079.1"/>
    </source>
</evidence>
<gene>
    <name evidence="2" type="ORF">PHYBOEH_001293</name>
</gene>
<organism evidence="2 3">
    <name type="scientific">Phytophthora boehmeriae</name>
    <dbReference type="NCBI Taxonomy" id="109152"/>
    <lineage>
        <taxon>Eukaryota</taxon>
        <taxon>Sar</taxon>
        <taxon>Stramenopiles</taxon>
        <taxon>Oomycota</taxon>
        <taxon>Peronosporomycetes</taxon>
        <taxon>Peronosporales</taxon>
        <taxon>Peronosporaceae</taxon>
        <taxon>Phytophthora</taxon>
    </lineage>
</organism>